<gene>
    <name evidence="2" type="ORF">A9C19_05750</name>
</gene>
<dbReference type="RefSeq" id="WP_072581763.1">
    <property type="nucleotide sequence ID" value="NZ_CP016020.1"/>
</dbReference>
<feature type="domain" description="PRC-barrel" evidence="1">
    <location>
        <begin position="88"/>
        <end position="156"/>
    </location>
</feature>
<protein>
    <recommendedName>
        <fullName evidence="1">PRC-barrel domain-containing protein</fullName>
    </recommendedName>
</protein>
<dbReference type="Gene3D" id="2.30.30.240">
    <property type="entry name" value="PRC-barrel domain"/>
    <property type="match status" value="2"/>
</dbReference>
<dbReference type="Pfam" id="PF05239">
    <property type="entry name" value="PRC"/>
    <property type="match status" value="2"/>
</dbReference>
<accession>A0A1L3MXB4</accession>
<dbReference type="STRING" id="1547283.A9C19_05750"/>
<dbReference type="Proteomes" id="UP000181936">
    <property type="component" value="Chromosome"/>
</dbReference>
<dbReference type="KEGG" id="bwh:A9C19_05750"/>
<evidence type="ECO:0000313" key="2">
    <source>
        <dbReference type="EMBL" id="APH06977.1"/>
    </source>
</evidence>
<sequence length="157" mass="17541">MRTFSKLNGLPVYCSSSAKLIGHISNMCVSSQGSIIGLVMEGKGFFQRDRFLPIEFIDSIGENGVMIEQVEKLTSVHDLKKKYSYNTYQDLIHKSVLSKEGDKLGLLEDVYFSEQMGTIEAYELTDGFFADLTEGKKVIRPSSESLIISKDAIVIEL</sequence>
<evidence type="ECO:0000259" key="1">
    <source>
        <dbReference type="Pfam" id="PF05239"/>
    </source>
</evidence>
<dbReference type="InterPro" id="IPR011033">
    <property type="entry name" value="PRC_barrel-like_sf"/>
</dbReference>
<dbReference type="OrthoDB" id="1707618at2"/>
<proteinExistence type="predicted"/>
<organism evidence="2 3">
    <name type="scientific">Bacillus weihaiensis</name>
    <dbReference type="NCBI Taxonomy" id="1547283"/>
    <lineage>
        <taxon>Bacteria</taxon>
        <taxon>Bacillati</taxon>
        <taxon>Bacillota</taxon>
        <taxon>Bacilli</taxon>
        <taxon>Bacillales</taxon>
        <taxon>Bacillaceae</taxon>
        <taxon>Bacillus</taxon>
    </lineage>
</organism>
<dbReference type="AlphaFoldDB" id="A0A1L3MXB4"/>
<name>A0A1L3MXB4_9BACI</name>
<dbReference type="SUPFAM" id="SSF50346">
    <property type="entry name" value="PRC-barrel domain"/>
    <property type="match status" value="2"/>
</dbReference>
<keyword evidence="3" id="KW-1185">Reference proteome</keyword>
<dbReference type="EMBL" id="CP016020">
    <property type="protein sequence ID" value="APH06977.1"/>
    <property type="molecule type" value="Genomic_DNA"/>
</dbReference>
<dbReference type="InterPro" id="IPR027275">
    <property type="entry name" value="PRC-brl_dom"/>
</dbReference>
<evidence type="ECO:0000313" key="3">
    <source>
        <dbReference type="Proteomes" id="UP000181936"/>
    </source>
</evidence>
<feature type="domain" description="PRC-barrel" evidence="1">
    <location>
        <begin position="4"/>
        <end position="72"/>
    </location>
</feature>
<reference evidence="2 3" key="1">
    <citation type="journal article" date="2016" name="Sci. Rep.">
        <title>Complete genome sequence and transcriptomic analysis of a novel marine strain Bacillus weihaiensis reveals the mechanism of brown algae degradation.</title>
        <authorList>
            <person name="Zhu Y."/>
            <person name="Chen P."/>
            <person name="Bao Y."/>
            <person name="Men Y."/>
            <person name="Zeng Y."/>
            <person name="Yang J."/>
            <person name="Sun J."/>
            <person name="Sun Y."/>
        </authorList>
    </citation>
    <scope>NUCLEOTIDE SEQUENCE [LARGE SCALE GENOMIC DNA]</scope>
    <source>
        <strain evidence="2 3">Alg07</strain>
    </source>
</reference>